<gene>
    <name evidence="1" type="ORF">BpHYR1_038200</name>
</gene>
<dbReference type="Proteomes" id="UP000276133">
    <property type="component" value="Unassembled WGS sequence"/>
</dbReference>
<evidence type="ECO:0000313" key="1">
    <source>
        <dbReference type="EMBL" id="RNA44866.1"/>
    </source>
</evidence>
<keyword evidence="2" id="KW-1185">Reference proteome</keyword>
<protein>
    <submittedName>
        <fullName evidence="1">Uncharacterized protein</fullName>
    </submittedName>
</protein>
<dbReference type="EMBL" id="REGN01000050">
    <property type="protein sequence ID" value="RNA44866.1"/>
    <property type="molecule type" value="Genomic_DNA"/>
</dbReference>
<accession>A0A3M7T9V6</accession>
<name>A0A3M7T9V6_BRAPC</name>
<sequence length="129" mass="15528">MSSNERIRFHSKTCSFCMKFHDVKNLKEKKFRKINEKYKRNRRYCDDAKISKNILRSLNLSIYFPRKNKKNDTNPVVNSGYPYLTTMSSQFLLQHIFLVESILMLTRKKKHINFCLKVDPEFAVWSQLK</sequence>
<comment type="caution">
    <text evidence="1">The sequence shown here is derived from an EMBL/GenBank/DDBJ whole genome shotgun (WGS) entry which is preliminary data.</text>
</comment>
<proteinExistence type="predicted"/>
<dbReference type="AlphaFoldDB" id="A0A3M7T9V6"/>
<reference evidence="1 2" key="1">
    <citation type="journal article" date="2018" name="Sci. Rep.">
        <title>Genomic signatures of local adaptation to the degree of environmental predictability in rotifers.</title>
        <authorList>
            <person name="Franch-Gras L."/>
            <person name="Hahn C."/>
            <person name="Garcia-Roger E.M."/>
            <person name="Carmona M.J."/>
            <person name="Serra M."/>
            <person name="Gomez A."/>
        </authorList>
    </citation>
    <scope>NUCLEOTIDE SEQUENCE [LARGE SCALE GENOMIC DNA]</scope>
    <source>
        <strain evidence="1">HYR1</strain>
    </source>
</reference>
<organism evidence="1 2">
    <name type="scientific">Brachionus plicatilis</name>
    <name type="common">Marine rotifer</name>
    <name type="synonym">Brachionus muelleri</name>
    <dbReference type="NCBI Taxonomy" id="10195"/>
    <lineage>
        <taxon>Eukaryota</taxon>
        <taxon>Metazoa</taxon>
        <taxon>Spiralia</taxon>
        <taxon>Gnathifera</taxon>
        <taxon>Rotifera</taxon>
        <taxon>Eurotatoria</taxon>
        <taxon>Monogononta</taxon>
        <taxon>Pseudotrocha</taxon>
        <taxon>Ploima</taxon>
        <taxon>Brachionidae</taxon>
        <taxon>Brachionus</taxon>
    </lineage>
</organism>
<evidence type="ECO:0000313" key="2">
    <source>
        <dbReference type="Proteomes" id="UP000276133"/>
    </source>
</evidence>